<keyword evidence="3" id="KW-1185">Reference proteome</keyword>
<evidence type="ECO:0000313" key="3">
    <source>
        <dbReference type="Proteomes" id="UP000314294"/>
    </source>
</evidence>
<feature type="compositionally biased region" description="Low complexity" evidence="1">
    <location>
        <begin position="38"/>
        <end position="50"/>
    </location>
</feature>
<feature type="region of interest" description="Disordered" evidence="1">
    <location>
        <begin position="36"/>
        <end position="68"/>
    </location>
</feature>
<protein>
    <submittedName>
        <fullName evidence="2">Uncharacterized protein</fullName>
    </submittedName>
</protein>
<comment type="caution">
    <text evidence="2">The sequence shown here is derived from an EMBL/GenBank/DDBJ whole genome shotgun (WGS) entry which is preliminary data.</text>
</comment>
<proteinExistence type="predicted"/>
<name>A0A4Z2FD74_9TELE</name>
<gene>
    <name evidence="2" type="ORF">EYF80_050997</name>
</gene>
<accession>A0A4Z2FD74</accession>
<feature type="region of interest" description="Disordered" evidence="1">
    <location>
        <begin position="396"/>
        <end position="460"/>
    </location>
</feature>
<organism evidence="2 3">
    <name type="scientific">Liparis tanakae</name>
    <name type="common">Tanaka's snailfish</name>
    <dbReference type="NCBI Taxonomy" id="230148"/>
    <lineage>
        <taxon>Eukaryota</taxon>
        <taxon>Metazoa</taxon>
        <taxon>Chordata</taxon>
        <taxon>Craniata</taxon>
        <taxon>Vertebrata</taxon>
        <taxon>Euteleostomi</taxon>
        <taxon>Actinopterygii</taxon>
        <taxon>Neopterygii</taxon>
        <taxon>Teleostei</taxon>
        <taxon>Neoteleostei</taxon>
        <taxon>Acanthomorphata</taxon>
        <taxon>Eupercaria</taxon>
        <taxon>Perciformes</taxon>
        <taxon>Cottioidei</taxon>
        <taxon>Cottales</taxon>
        <taxon>Liparidae</taxon>
        <taxon>Liparis</taxon>
    </lineage>
</organism>
<dbReference type="AlphaFoldDB" id="A0A4Z2FD74"/>
<dbReference type="Proteomes" id="UP000314294">
    <property type="component" value="Unassembled WGS sequence"/>
</dbReference>
<dbReference type="EMBL" id="SRLO01001333">
    <property type="protein sequence ID" value="TNN38835.1"/>
    <property type="molecule type" value="Genomic_DNA"/>
</dbReference>
<evidence type="ECO:0000256" key="1">
    <source>
        <dbReference type="SAM" id="MobiDB-lite"/>
    </source>
</evidence>
<sequence>MGRSSPYLRRNLPWLWSTAHSGGRWRGRMAVRKCSLQRRSSSIRPGRPRSALARTTFRPRRSPRLQLGGPPHRLVRQLLLFVVVGEEALDDGPQLFPPLLRQPVPGGEQSPRRRAHAAPVRVLQQADALLAALRGGELVGQALLQEAVVHVGGGVAAGAEQQDVVGVVVLHLEVGRTLFVSDEQRLIEVKLVKPDVGVGFAADHAQVLLRREIVVLLGVGSSRRLEQQPHHKGLLALEHWLASPGRIAHAQWFPLVILSRVWDLLISRLRVFKSGRFPNPALPLPFGCLFVPVSPAPEGHVHQALAAGGQLGVRAPAGKFETGFRVEVEEMEEESDGNLGVSCSVRHLKGTEDRLTKTYITIFTALAVFVTADADLQDVGVSQDFHQAERERLLAAAKRQQPHEDAQAGTRGHLQQGHGGGATLHGHLRQASGGSGGATSAGTCDQKIPPSSPSTGKADSSFCISGQRRCQSSSELTVTGFTASSCSGDVICRGGGAGGGGGAV</sequence>
<reference evidence="2 3" key="1">
    <citation type="submission" date="2019-03" db="EMBL/GenBank/DDBJ databases">
        <title>First draft genome of Liparis tanakae, snailfish: a comprehensive survey of snailfish specific genes.</title>
        <authorList>
            <person name="Kim W."/>
            <person name="Song I."/>
            <person name="Jeong J.-H."/>
            <person name="Kim D."/>
            <person name="Kim S."/>
            <person name="Ryu S."/>
            <person name="Song J.Y."/>
            <person name="Lee S.K."/>
        </authorList>
    </citation>
    <scope>NUCLEOTIDE SEQUENCE [LARGE SCALE GENOMIC DNA]</scope>
    <source>
        <tissue evidence="2">Muscle</tissue>
    </source>
</reference>
<evidence type="ECO:0000313" key="2">
    <source>
        <dbReference type="EMBL" id="TNN38835.1"/>
    </source>
</evidence>